<dbReference type="Gene3D" id="3.30.565.10">
    <property type="entry name" value="Histidine kinase-like ATPase, C-terminal domain"/>
    <property type="match status" value="1"/>
</dbReference>
<dbReference type="InterPro" id="IPR003594">
    <property type="entry name" value="HATPase_dom"/>
</dbReference>
<keyword evidence="1" id="KW-0472">Membrane</keyword>
<dbReference type="SUPFAM" id="SSF55874">
    <property type="entry name" value="ATPase domain of HSP90 chaperone/DNA topoisomerase II/histidine kinase"/>
    <property type="match status" value="1"/>
</dbReference>
<evidence type="ECO:0000259" key="2">
    <source>
        <dbReference type="PROSITE" id="PS50109"/>
    </source>
</evidence>
<keyword evidence="4" id="KW-1185">Reference proteome</keyword>
<dbReference type="GO" id="GO:0000155">
    <property type="term" value="F:phosphorelay sensor kinase activity"/>
    <property type="evidence" value="ECO:0007669"/>
    <property type="project" value="InterPro"/>
</dbReference>
<evidence type="ECO:0000313" key="4">
    <source>
        <dbReference type="Proteomes" id="UP000479132"/>
    </source>
</evidence>
<dbReference type="AlphaFoldDB" id="A0A6M1T874"/>
<evidence type="ECO:0000313" key="3">
    <source>
        <dbReference type="EMBL" id="NGP89655.1"/>
    </source>
</evidence>
<dbReference type="InterPro" id="IPR036890">
    <property type="entry name" value="HATPase_C_sf"/>
</dbReference>
<dbReference type="GO" id="GO:0016020">
    <property type="term" value="C:membrane"/>
    <property type="evidence" value="ECO:0007669"/>
    <property type="project" value="InterPro"/>
</dbReference>
<organism evidence="3 4">
    <name type="scientific">Fodinibius halophilus</name>
    <dbReference type="NCBI Taxonomy" id="1736908"/>
    <lineage>
        <taxon>Bacteria</taxon>
        <taxon>Pseudomonadati</taxon>
        <taxon>Balneolota</taxon>
        <taxon>Balneolia</taxon>
        <taxon>Balneolales</taxon>
        <taxon>Balneolaceae</taxon>
        <taxon>Fodinibius</taxon>
    </lineage>
</organism>
<feature type="transmembrane region" description="Helical" evidence="1">
    <location>
        <begin position="126"/>
        <end position="147"/>
    </location>
</feature>
<dbReference type="InterPro" id="IPR050640">
    <property type="entry name" value="Bact_2-comp_sensor_kinase"/>
</dbReference>
<evidence type="ECO:0000256" key="1">
    <source>
        <dbReference type="SAM" id="Phobius"/>
    </source>
</evidence>
<dbReference type="PANTHER" id="PTHR34220">
    <property type="entry name" value="SENSOR HISTIDINE KINASE YPDA"/>
    <property type="match status" value="1"/>
</dbReference>
<gene>
    <name evidence="3" type="ORF">G3569_14950</name>
</gene>
<proteinExistence type="predicted"/>
<dbReference type="SMART" id="SM00387">
    <property type="entry name" value="HATPase_c"/>
    <property type="match status" value="1"/>
</dbReference>
<dbReference type="EMBL" id="JAALLS010000023">
    <property type="protein sequence ID" value="NGP89655.1"/>
    <property type="molecule type" value="Genomic_DNA"/>
</dbReference>
<dbReference type="InterPro" id="IPR005467">
    <property type="entry name" value="His_kinase_dom"/>
</dbReference>
<keyword evidence="1" id="KW-1133">Transmembrane helix</keyword>
<feature type="transmembrane region" description="Helical" evidence="1">
    <location>
        <begin position="86"/>
        <end position="106"/>
    </location>
</feature>
<dbReference type="PANTHER" id="PTHR34220:SF7">
    <property type="entry name" value="SENSOR HISTIDINE KINASE YPDA"/>
    <property type="match status" value="1"/>
</dbReference>
<reference evidence="3 4" key="1">
    <citation type="submission" date="2020-02" db="EMBL/GenBank/DDBJ databases">
        <title>Aliifodinibius halophilus 2W32, complete genome.</title>
        <authorList>
            <person name="Li Y."/>
            <person name="Wu S."/>
        </authorList>
    </citation>
    <scope>NUCLEOTIDE SEQUENCE [LARGE SCALE GENOMIC DNA]</scope>
    <source>
        <strain evidence="3 4">2W32</strain>
    </source>
</reference>
<feature type="transmembrane region" description="Helical" evidence="1">
    <location>
        <begin position="48"/>
        <end position="74"/>
    </location>
</feature>
<dbReference type="RefSeq" id="WP_165270632.1">
    <property type="nucleotide sequence ID" value="NZ_JAALLS010000023.1"/>
</dbReference>
<accession>A0A6M1T874</accession>
<dbReference type="Pfam" id="PF02518">
    <property type="entry name" value="HATPase_c"/>
    <property type="match status" value="1"/>
</dbReference>
<dbReference type="Pfam" id="PF06580">
    <property type="entry name" value="His_kinase"/>
    <property type="match status" value="1"/>
</dbReference>
<feature type="domain" description="Histidine kinase" evidence="2">
    <location>
        <begin position="179"/>
        <end position="363"/>
    </location>
</feature>
<keyword evidence="1" id="KW-0812">Transmembrane</keyword>
<sequence>MNQQIDTLEIEFSKPRITWRGIGLVFFISLLYVLLYTGALSYAENVPFLSAFIGSVLSTVIKVILLFGNWYFIVRECYKLSGWKKLILHILAGIAFAIAWYYSYLILFDLFFGIEYLEGGGFIENWIWVVTSAYFEYGIAFSIIHVIDSIKKLRERERQAAKLQELSNQQQIANLKAQLNPHFLFNTLNSINAMVSRDVDKTRDMIARLSDMLRYSLQSFENEKVALSEEIGFIEKYLQLEKPRLGDRLSYDINVDRELHGVEIPPMIIQPIVENAVKHGISPSPEGGKVEVNITHQNEHMVVEVNDTGCGISDSVIKGNSNGIGIRNTEEHLQKRYGEESGLAFSSNEKGGTNVRFKIPIGG</sequence>
<dbReference type="PROSITE" id="PS50109">
    <property type="entry name" value="HIS_KIN"/>
    <property type="match status" value="1"/>
</dbReference>
<protein>
    <recommendedName>
        <fullName evidence="2">Histidine kinase domain-containing protein</fullName>
    </recommendedName>
</protein>
<comment type="caution">
    <text evidence="3">The sequence shown here is derived from an EMBL/GenBank/DDBJ whole genome shotgun (WGS) entry which is preliminary data.</text>
</comment>
<name>A0A6M1T874_9BACT</name>
<feature type="transmembrane region" description="Helical" evidence="1">
    <location>
        <begin position="21"/>
        <end position="42"/>
    </location>
</feature>
<dbReference type="Proteomes" id="UP000479132">
    <property type="component" value="Unassembled WGS sequence"/>
</dbReference>
<dbReference type="InterPro" id="IPR010559">
    <property type="entry name" value="Sig_transdc_His_kin_internal"/>
</dbReference>